<reference evidence="1" key="2">
    <citation type="submission" date="2025-08" db="UniProtKB">
        <authorList>
            <consortium name="Ensembl"/>
        </authorList>
    </citation>
    <scope>IDENTIFICATION</scope>
    <source>
        <strain evidence="1">Boxer</strain>
    </source>
</reference>
<dbReference type="OrthoDB" id="9527217at2759"/>
<dbReference type="InterPro" id="IPR036179">
    <property type="entry name" value="Ig-like_dom_sf"/>
</dbReference>
<evidence type="ECO:0000313" key="1">
    <source>
        <dbReference type="Ensembl" id="ENSCAFP00845025585.1"/>
    </source>
</evidence>
<proteinExistence type="predicted"/>
<dbReference type="GeneTree" id="ENSGT01050000244871"/>
<dbReference type="PANTHER" id="PTHR23266">
    <property type="entry name" value="IMMUNOGLOBULIN HEAVY CHAIN"/>
    <property type="match status" value="1"/>
</dbReference>
<reference evidence="1" key="3">
    <citation type="submission" date="2025-09" db="UniProtKB">
        <authorList>
            <consortium name="Ensembl"/>
        </authorList>
    </citation>
    <scope>IDENTIFICATION</scope>
    <source>
        <strain evidence="1">Boxer</strain>
    </source>
</reference>
<dbReference type="Ensembl" id="ENSCAFT00845032705.1">
    <property type="protein sequence ID" value="ENSCAFP00845025585.1"/>
    <property type="gene ID" value="ENSCAFG00845018493.1"/>
</dbReference>
<dbReference type="Gene3D" id="2.60.40.10">
    <property type="entry name" value="Immunoglobulins"/>
    <property type="match status" value="1"/>
</dbReference>
<reference evidence="1" key="1">
    <citation type="submission" date="2020-03" db="EMBL/GenBank/DDBJ databases">
        <title>Long-read based genome assembly of a Labrador retriever dog.</title>
        <authorList>
            <person name="Eory L."/>
            <person name="Zhang W."/>
            <person name="Schoenebeck J."/>
        </authorList>
    </citation>
    <scope>NUCLEOTIDE SEQUENCE [LARGE SCALE GENOMIC DNA]</scope>
    <source>
        <strain evidence="1">Labrador retriever</strain>
    </source>
</reference>
<evidence type="ECO:0000313" key="2">
    <source>
        <dbReference type="Proteomes" id="UP000805418"/>
    </source>
</evidence>
<dbReference type="SUPFAM" id="SSF48726">
    <property type="entry name" value="Immunoglobulin"/>
    <property type="match status" value="1"/>
</dbReference>
<protein>
    <submittedName>
        <fullName evidence="1">Uncharacterized protein</fullName>
    </submittedName>
</protein>
<dbReference type="Proteomes" id="UP000805418">
    <property type="component" value="Unassembled WGS sequence"/>
</dbReference>
<accession>A0A8I3S3C9</accession>
<keyword evidence="2" id="KW-1185">Reference proteome</keyword>
<name>A0A8I3S3C9_CANLF</name>
<sequence>MEYVLSWVFLVAILRDSVQGEVQLLESGGDLVKPGGSLRLSCVVSGFTFSKYGMSWVCQALGKGLQLVAAIS</sequence>
<dbReference type="AlphaFoldDB" id="A0A8I3S3C9"/>
<dbReference type="InterPro" id="IPR050199">
    <property type="entry name" value="IgHV"/>
</dbReference>
<organism evidence="1 2">
    <name type="scientific">Canis lupus familiaris</name>
    <name type="common">Dog</name>
    <name type="synonym">Canis familiaris</name>
    <dbReference type="NCBI Taxonomy" id="9615"/>
    <lineage>
        <taxon>Eukaryota</taxon>
        <taxon>Metazoa</taxon>
        <taxon>Chordata</taxon>
        <taxon>Craniata</taxon>
        <taxon>Vertebrata</taxon>
        <taxon>Euteleostomi</taxon>
        <taxon>Mammalia</taxon>
        <taxon>Eutheria</taxon>
        <taxon>Laurasiatheria</taxon>
        <taxon>Carnivora</taxon>
        <taxon>Caniformia</taxon>
        <taxon>Canidae</taxon>
        <taxon>Canis</taxon>
    </lineage>
</organism>
<dbReference type="InterPro" id="IPR013783">
    <property type="entry name" value="Ig-like_fold"/>
</dbReference>